<reference evidence="1 2" key="1">
    <citation type="submission" date="2016-05" db="EMBL/GenBank/DDBJ databases">
        <title>Complete genome sequence of Pseudomonas antarctica PAMC 27494.</title>
        <authorList>
            <person name="Lee J."/>
        </authorList>
    </citation>
    <scope>NUCLEOTIDE SEQUENCE [LARGE SCALE GENOMIC DNA]</scope>
    <source>
        <strain evidence="1 2">PAMC 27494</strain>
    </source>
</reference>
<dbReference type="AlphaFoldDB" id="A0A172Z4I3"/>
<proteinExistence type="predicted"/>
<evidence type="ECO:0000313" key="1">
    <source>
        <dbReference type="EMBL" id="ANF87218.1"/>
    </source>
</evidence>
<accession>A0A172Z4I3</accession>
<organism evidence="1 2">
    <name type="scientific">Pseudomonas antarctica</name>
    <dbReference type="NCBI Taxonomy" id="219572"/>
    <lineage>
        <taxon>Bacteria</taxon>
        <taxon>Pseudomonadati</taxon>
        <taxon>Pseudomonadota</taxon>
        <taxon>Gammaproteobacteria</taxon>
        <taxon>Pseudomonadales</taxon>
        <taxon>Pseudomonadaceae</taxon>
        <taxon>Pseudomonas</taxon>
    </lineage>
</organism>
<dbReference type="PATRIC" id="fig|219572.3.peg.3957"/>
<dbReference type="Proteomes" id="UP000077829">
    <property type="component" value="Chromosome"/>
</dbReference>
<protein>
    <submittedName>
        <fullName evidence="1">Uncharacterized protein</fullName>
    </submittedName>
</protein>
<gene>
    <name evidence="1" type="ORF">A7J50_3847</name>
</gene>
<dbReference type="KEGG" id="panr:A7J50_3847"/>
<evidence type="ECO:0000313" key="2">
    <source>
        <dbReference type="Proteomes" id="UP000077829"/>
    </source>
</evidence>
<sequence>MLGLHGQSKALKQMDSLSKCQIESALAARLPSYKITCTLHADGTLSAILSGPETDHFAITGIVRANYRGAEAIARLANEILREMVMSRQGIRSSRLQAPPDHIPRE</sequence>
<dbReference type="EMBL" id="CP015600">
    <property type="protein sequence ID" value="ANF87218.1"/>
    <property type="molecule type" value="Genomic_DNA"/>
</dbReference>
<name>A0A172Z4I3_9PSED</name>